<dbReference type="OrthoDB" id="849076at2"/>
<feature type="domain" description="Secretion system C-terminal sorting" evidence="2">
    <location>
        <begin position="254"/>
        <end position="328"/>
    </location>
</feature>
<dbReference type="RefSeq" id="WP_138932567.1">
    <property type="nucleotide sequence ID" value="NZ_SWMU01000004.1"/>
</dbReference>
<dbReference type="Proteomes" id="UP000306552">
    <property type="component" value="Unassembled WGS sequence"/>
</dbReference>
<dbReference type="Pfam" id="PF18962">
    <property type="entry name" value="Por_Secre_tail"/>
    <property type="match status" value="1"/>
</dbReference>
<evidence type="ECO:0000313" key="3">
    <source>
        <dbReference type="EMBL" id="TKS55739.1"/>
    </source>
</evidence>
<dbReference type="InterPro" id="IPR026444">
    <property type="entry name" value="Secre_tail"/>
</dbReference>
<organism evidence="3 4">
    <name type="scientific">Mesohalobacter halotolerans</name>
    <dbReference type="NCBI Taxonomy" id="1883405"/>
    <lineage>
        <taxon>Bacteria</taxon>
        <taxon>Pseudomonadati</taxon>
        <taxon>Bacteroidota</taxon>
        <taxon>Flavobacteriia</taxon>
        <taxon>Flavobacteriales</taxon>
        <taxon>Flavobacteriaceae</taxon>
        <taxon>Mesohalobacter</taxon>
    </lineage>
</organism>
<gene>
    <name evidence="3" type="ORF">FCN74_10565</name>
</gene>
<evidence type="ECO:0000313" key="4">
    <source>
        <dbReference type="Proteomes" id="UP000306552"/>
    </source>
</evidence>
<dbReference type="EMBL" id="SWMU01000004">
    <property type="protein sequence ID" value="TKS55739.1"/>
    <property type="molecule type" value="Genomic_DNA"/>
</dbReference>
<accession>A0A4U5TNV3</accession>
<evidence type="ECO:0000256" key="1">
    <source>
        <dbReference type="ARBA" id="ARBA00022729"/>
    </source>
</evidence>
<protein>
    <submittedName>
        <fullName evidence="3">T9SS type A sorting domain-containing protein</fullName>
    </submittedName>
</protein>
<sequence>MVVILQGFFTIWDTTLGGAPTVGQPGGRGAFVTVNASNGNATIQGGASGTTFMEEFIQPYQAFFVEANVNNPSLTFEESDKAVLENQVAVFGTTPSSYIKMLMFDQLSYNDSHIADDGLVIYFSPGENNGKDINDAPNFFNIDENFSRNENNNLISYENRAMPQIDEILPLYTSQYRATNYVLELEVGDFPNNEIYLFDNYTDTEVELNENAINTYSFSKDQSITESVASNHFDIRFESTTLSTDEFEKSGISVYPNQASNLVNINFSQNTDELEQIALYDLNGRLILTRKLNSNDIEQQIDVSNLSSGVYILEINTVKHQYNTKVIVE</sequence>
<dbReference type="AlphaFoldDB" id="A0A4U5TNV3"/>
<keyword evidence="1" id="KW-0732">Signal</keyword>
<dbReference type="NCBIfam" id="TIGR04183">
    <property type="entry name" value="Por_Secre_tail"/>
    <property type="match status" value="1"/>
</dbReference>
<proteinExistence type="predicted"/>
<comment type="caution">
    <text evidence="3">The sequence shown here is derived from an EMBL/GenBank/DDBJ whole genome shotgun (WGS) entry which is preliminary data.</text>
</comment>
<keyword evidence="4" id="KW-1185">Reference proteome</keyword>
<evidence type="ECO:0000259" key="2">
    <source>
        <dbReference type="Pfam" id="PF18962"/>
    </source>
</evidence>
<reference evidence="3 4" key="1">
    <citation type="submission" date="2019-04" db="EMBL/GenBank/DDBJ databases">
        <title>Psychroflexus halotolerans sp. nov., isolated from a marine solar saltern.</title>
        <authorList>
            <person name="Feng X."/>
        </authorList>
    </citation>
    <scope>NUCLEOTIDE SEQUENCE [LARGE SCALE GENOMIC DNA]</scope>
    <source>
        <strain evidence="3 4">WDS2C27</strain>
    </source>
</reference>
<name>A0A4U5TNV3_9FLAO</name>